<dbReference type="InterPro" id="IPR050553">
    <property type="entry name" value="Thioredoxin_ResA/DsbE_sf"/>
</dbReference>
<dbReference type="GO" id="GO:0030313">
    <property type="term" value="C:cell envelope"/>
    <property type="evidence" value="ECO:0007669"/>
    <property type="project" value="UniProtKB-SubCell"/>
</dbReference>
<gene>
    <name evidence="7" type="ORF">QV01_06375</name>
</gene>
<dbReference type="EMBL" id="JTJM01000027">
    <property type="protein sequence ID" value="OBW91917.1"/>
    <property type="molecule type" value="Genomic_DNA"/>
</dbReference>
<dbReference type="PROSITE" id="PS51352">
    <property type="entry name" value="THIOREDOXIN_2"/>
    <property type="match status" value="1"/>
</dbReference>
<organism evidence="7 8">
    <name type="scientific">Gallibacterium genomosp. 3</name>
    <dbReference type="NCBI Taxonomy" id="505345"/>
    <lineage>
        <taxon>Bacteria</taxon>
        <taxon>Pseudomonadati</taxon>
        <taxon>Pseudomonadota</taxon>
        <taxon>Gammaproteobacteria</taxon>
        <taxon>Pasteurellales</taxon>
        <taxon>Pasteurellaceae</taxon>
        <taxon>Gallibacterium</taxon>
    </lineage>
</organism>
<keyword evidence="5" id="KW-0732">Signal</keyword>
<evidence type="ECO:0000313" key="8">
    <source>
        <dbReference type="Proteomes" id="UP000243558"/>
    </source>
</evidence>
<dbReference type="AlphaFoldDB" id="A0A1A7NP15"/>
<proteinExistence type="predicted"/>
<dbReference type="GO" id="GO:0016491">
    <property type="term" value="F:oxidoreductase activity"/>
    <property type="evidence" value="ECO:0007669"/>
    <property type="project" value="InterPro"/>
</dbReference>
<comment type="caution">
    <text evidence="7">The sequence shown here is derived from an EMBL/GenBank/DDBJ whole genome shotgun (WGS) entry which is preliminary data.</text>
</comment>
<dbReference type="GO" id="GO:0017004">
    <property type="term" value="P:cytochrome complex assembly"/>
    <property type="evidence" value="ECO:0007669"/>
    <property type="project" value="UniProtKB-KW"/>
</dbReference>
<dbReference type="PANTHER" id="PTHR42852">
    <property type="entry name" value="THIOL:DISULFIDE INTERCHANGE PROTEIN DSBE"/>
    <property type="match status" value="1"/>
</dbReference>
<reference evidence="7 8" key="1">
    <citation type="submission" date="2014-11" db="EMBL/GenBank/DDBJ databases">
        <title>Pan-genome of Gallibacterium spp.</title>
        <authorList>
            <person name="Kudirkiene E."/>
            <person name="Bojesen A.M."/>
        </authorList>
    </citation>
    <scope>NUCLEOTIDE SEQUENCE [LARGE SCALE GENOMIC DNA]</scope>
    <source>
        <strain evidence="7 8">F151</strain>
    </source>
</reference>
<dbReference type="RefSeq" id="WP_065239376.1">
    <property type="nucleotide sequence ID" value="NZ_JTJM01000027.1"/>
</dbReference>
<evidence type="ECO:0000256" key="2">
    <source>
        <dbReference type="ARBA" id="ARBA00022748"/>
    </source>
</evidence>
<keyword evidence="3" id="KW-1015">Disulfide bond</keyword>
<dbReference type="SUPFAM" id="SSF52833">
    <property type="entry name" value="Thioredoxin-like"/>
    <property type="match status" value="1"/>
</dbReference>
<dbReference type="OrthoDB" id="9788279at2"/>
<feature type="signal peptide" evidence="5">
    <location>
        <begin position="1"/>
        <end position="23"/>
    </location>
</feature>
<keyword evidence="2" id="KW-0201">Cytochrome c-type biogenesis</keyword>
<dbReference type="PROSITE" id="PS51257">
    <property type="entry name" value="PROKAR_LIPOPROTEIN"/>
    <property type="match status" value="1"/>
</dbReference>
<dbReference type="GO" id="GO:0016209">
    <property type="term" value="F:antioxidant activity"/>
    <property type="evidence" value="ECO:0007669"/>
    <property type="project" value="InterPro"/>
</dbReference>
<dbReference type="InterPro" id="IPR013766">
    <property type="entry name" value="Thioredoxin_domain"/>
</dbReference>
<sequence>MKLSSFLKIALISSFCFSLIACKEETAEIGKPAPEIATFDLDGNKVFLEKFKGKPILVNFWSSTCGMCLIELKSFEKIAAQHPEKIQLLAINIDGENSDTRKVVEKNKLNLPIVKDQLKITAERYQLVGTPTSFLIDPTGKILYKFEGLIPDKTLQQLFVGQ</sequence>
<dbReference type="Gene3D" id="3.40.30.10">
    <property type="entry name" value="Glutaredoxin"/>
    <property type="match status" value="1"/>
</dbReference>
<dbReference type="PATRIC" id="fig|505345.7.peg.1259"/>
<dbReference type="InterPro" id="IPR000866">
    <property type="entry name" value="AhpC/TSA"/>
</dbReference>
<feature type="domain" description="Thioredoxin" evidence="6">
    <location>
        <begin position="27"/>
        <end position="162"/>
    </location>
</feature>
<evidence type="ECO:0000256" key="4">
    <source>
        <dbReference type="ARBA" id="ARBA00023284"/>
    </source>
</evidence>
<dbReference type="Proteomes" id="UP000243558">
    <property type="component" value="Unassembled WGS sequence"/>
</dbReference>
<evidence type="ECO:0000256" key="3">
    <source>
        <dbReference type="ARBA" id="ARBA00023157"/>
    </source>
</evidence>
<name>A0A1A7NP15_9PAST</name>
<dbReference type="PANTHER" id="PTHR42852:SF6">
    <property type="entry name" value="THIOL:DISULFIDE INTERCHANGE PROTEIN DSBE"/>
    <property type="match status" value="1"/>
</dbReference>
<keyword evidence="4" id="KW-0676">Redox-active center</keyword>
<keyword evidence="8" id="KW-1185">Reference proteome</keyword>
<evidence type="ECO:0000313" key="7">
    <source>
        <dbReference type="EMBL" id="OBW91917.1"/>
    </source>
</evidence>
<comment type="subcellular location">
    <subcellularLocation>
        <location evidence="1">Cell envelope</location>
    </subcellularLocation>
</comment>
<evidence type="ECO:0000256" key="1">
    <source>
        <dbReference type="ARBA" id="ARBA00004196"/>
    </source>
</evidence>
<dbReference type="CDD" id="cd02966">
    <property type="entry name" value="TlpA_like_family"/>
    <property type="match status" value="1"/>
</dbReference>
<evidence type="ECO:0000256" key="5">
    <source>
        <dbReference type="SAM" id="SignalP"/>
    </source>
</evidence>
<dbReference type="InterPro" id="IPR036249">
    <property type="entry name" value="Thioredoxin-like_sf"/>
</dbReference>
<dbReference type="Pfam" id="PF00578">
    <property type="entry name" value="AhpC-TSA"/>
    <property type="match status" value="1"/>
</dbReference>
<protein>
    <submittedName>
        <fullName evidence="7">Thioredoxin</fullName>
    </submittedName>
</protein>
<accession>A0A1A7NP15</accession>
<feature type="chain" id="PRO_5008358712" evidence="5">
    <location>
        <begin position="24"/>
        <end position="162"/>
    </location>
</feature>
<evidence type="ECO:0000259" key="6">
    <source>
        <dbReference type="PROSITE" id="PS51352"/>
    </source>
</evidence>